<keyword evidence="3" id="KW-1185">Reference proteome</keyword>
<feature type="compositionally biased region" description="Low complexity" evidence="1">
    <location>
        <begin position="204"/>
        <end position="222"/>
    </location>
</feature>
<evidence type="ECO:0000256" key="1">
    <source>
        <dbReference type="SAM" id="MobiDB-lite"/>
    </source>
</evidence>
<dbReference type="OrthoDB" id="3983163at2759"/>
<accession>A0A5C3F7G6</accession>
<dbReference type="Proteomes" id="UP000323386">
    <property type="component" value="Unassembled WGS sequence"/>
</dbReference>
<feature type="compositionally biased region" description="Pro residues" evidence="1">
    <location>
        <begin position="151"/>
        <end position="160"/>
    </location>
</feature>
<sequence>MSSPLLPTLRAQVRGYSTARPPSSSAGAGSKPAPLTRFVPTRPARNSIDDIKYRPRSPPSSSPNGGPTGGGGGGGRTGRKGEAQRWSNLTLILLASAVGSSVCPPPIPNRLSVRDRGAHTLLPSRVDRWQTYMIGMSQGYKAGKRAAIDFPDPPSPPSSPSPSSSPTLPTVPLAPTSTSLVSSLLVPFSKIHCDSAPPPPPTSSPSTTTTAKGTTTTTTTTTDGCRLSEMVQYHCRKRPNRIVCTPLDRVFRMCPGRPAVEVTHLVEFDQNGTPFLPDEFAEAMPPSQHWHELRASDL</sequence>
<gene>
    <name evidence="2" type="ORF">PSFLO_05900</name>
</gene>
<dbReference type="EMBL" id="OOIP01000019">
    <property type="protein sequence ID" value="SPO40418.1"/>
    <property type="molecule type" value="Genomic_DNA"/>
</dbReference>
<protein>
    <submittedName>
        <fullName evidence="2">Uncharacterized protein</fullName>
    </submittedName>
</protein>
<organism evidence="2 3">
    <name type="scientific">Pseudozyma flocculosa</name>
    <dbReference type="NCBI Taxonomy" id="84751"/>
    <lineage>
        <taxon>Eukaryota</taxon>
        <taxon>Fungi</taxon>
        <taxon>Dikarya</taxon>
        <taxon>Basidiomycota</taxon>
        <taxon>Ustilaginomycotina</taxon>
        <taxon>Ustilaginomycetes</taxon>
        <taxon>Ustilaginales</taxon>
        <taxon>Ustilaginaceae</taxon>
        <taxon>Pseudozyma</taxon>
    </lineage>
</organism>
<reference evidence="2 3" key="1">
    <citation type="submission" date="2018-03" db="EMBL/GenBank/DDBJ databases">
        <authorList>
            <person name="Guldener U."/>
        </authorList>
    </citation>
    <scope>NUCLEOTIDE SEQUENCE [LARGE SCALE GENOMIC DNA]</scope>
    <source>
        <strain evidence="2 3">DAOM196992</strain>
    </source>
</reference>
<feature type="compositionally biased region" description="Gly residues" evidence="1">
    <location>
        <begin position="66"/>
        <end position="76"/>
    </location>
</feature>
<evidence type="ECO:0000313" key="2">
    <source>
        <dbReference type="EMBL" id="SPO40418.1"/>
    </source>
</evidence>
<dbReference type="GO" id="GO:0042720">
    <property type="term" value="C:mitochondrial inner membrane peptidase complex"/>
    <property type="evidence" value="ECO:0007669"/>
    <property type="project" value="InterPro"/>
</dbReference>
<feature type="region of interest" description="Disordered" evidence="1">
    <location>
        <begin position="1"/>
        <end position="81"/>
    </location>
</feature>
<feature type="compositionally biased region" description="Low complexity" evidence="1">
    <location>
        <begin position="161"/>
        <end position="174"/>
    </location>
</feature>
<dbReference type="Pfam" id="PF11093">
    <property type="entry name" value="Mitochondr_Som1"/>
    <property type="match status" value="1"/>
</dbReference>
<dbReference type="AlphaFoldDB" id="A0A5C3F7G6"/>
<proteinExistence type="predicted"/>
<feature type="region of interest" description="Disordered" evidence="1">
    <location>
        <begin position="192"/>
        <end position="222"/>
    </location>
</feature>
<evidence type="ECO:0000313" key="3">
    <source>
        <dbReference type="Proteomes" id="UP000323386"/>
    </source>
</evidence>
<feature type="region of interest" description="Disordered" evidence="1">
    <location>
        <begin position="146"/>
        <end position="174"/>
    </location>
</feature>
<feature type="compositionally biased region" description="Low complexity" evidence="1">
    <location>
        <begin position="19"/>
        <end position="34"/>
    </location>
</feature>
<name>A0A5C3F7G6_9BASI</name>
<dbReference type="InterPro" id="IPR024645">
    <property type="entry name" value="Mitochondr_Som1"/>
</dbReference>